<comment type="caution">
    <text evidence="2">The sequence shown here is derived from an EMBL/GenBank/DDBJ whole genome shotgun (WGS) entry which is preliminary data.</text>
</comment>
<protein>
    <submittedName>
        <fullName evidence="2">Uncharacterized protein</fullName>
    </submittedName>
</protein>
<evidence type="ECO:0000313" key="3">
    <source>
        <dbReference type="Proteomes" id="UP000317078"/>
    </source>
</evidence>
<reference evidence="2 3" key="1">
    <citation type="journal article" date="2019" name="Environ. Microbiol.">
        <title>Species interactions and distinct microbial communities in high Arctic permafrost affected cryosols are associated with the CH4 and CO2 gas fluxes.</title>
        <authorList>
            <person name="Altshuler I."/>
            <person name="Hamel J."/>
            <person name="Turney S."/>
            <person name="Magnuson E."/>
            <person name="Levesque R."/>
            <person name="Greer C."/>
            <person name="Whyte L.G."/>
        </authorList>
    </citation>
    <scope>NUCLEOTIDE SEQUENCE [LARGE SCALE GENOMIC DNA]</scope>
    <source>
        <strain evidence="2 3">S9.3B</strain>
    </source>
</reference>
<evidence type="ECO:0000256" key="1">
    <source>
        <dbReference type="SAM" id="MobiDB-lite"/>
    </source>
</evidence>
<sequence>MLGARGGRGGGGGCGDRGVRHAGADLSEGARRRHGAAPPLATKGAAPEAPPAGFSRASSGLLAAGLSRW</sequence>
<dbReference type="Proteomes" id="UP000317078">
    <property type="component" value="Unassembled WGS sequence"/>
</dbReference>
<keyword evidence="3" id="KW-1185">Reference proteome</keyword>
<feature type="compositionally biased region" description="Gly residues" evidence="1">
    <location>
        <begin position="1"/>
        <end position="16"/>
    </location>
</feature>
<proteinExistence type="predicted"/>
<dbReference type="AlphaFoldDB" id="A0A502G900"/>
<gene>
    <name evidence="2" type="ORF">EAH89_07685</name>
</gene>
<accession>A0A502G900</accession>
<evidence type="ECO:0000313" key="2">
    <source>
        <dbReference type="EMBL" id="TPG58485.1"/>
    </source>
</evidence>
<name>A0A502G900_9PROT</name>
<dbReference type="EMBL" id="RCZP01000005">
    <property type="protein sequence ID" value="TPG58485.1"/>
    <property type="molecule type" value="Genomic_DNA"/>
</dbReference>
<feature type="region of interest" description="Disordered" evidence="1">
    <location>
        <begin position="1"/>
        <end position="57"/>
    </location>
</feature>
<organism evidence="2 3">
    <name type="scientific">Muricoccus nepalensis</name>
    <dbReference type="NCBI Taxonomy" id="1854500"/>
    <lineage>
        <taxon>Bacteria</taxon>
        <taxon>Pseudomonadati</taxon>
        <taxon>Pseudomonadota</taxon>
        <taxon>Alphaproteobacteria</taxon>
        <taxon>Acetobacterales</taxon>
        <taxon>Roseomonadaceae</taxon>
        <taxon>Muricoccus</taxon>
    </lineage>
</organism>